<name>A0A7C7D625_9FIRM</name>
<evidence type="ECO:0000256" key="1">
    <source>
        <dbReference type="SAM" id="MobiDB-lite"/>
    </source>
</evidence>
<proteinExistence type="predicted"/>
<gene>
    <name evidence="2" type="ORF">GX523_10510</name>
</gene>
<feature type="compositionally biased region" description="Basic and acidic residues" evidence="1">
    <location>
        <begin position="9"/>
        <end position="25"/>
    </location>
</feature>
<evidence type="ECO:0000313" key="2">
    <source>
        <dbReference type="EMBL" id="HHY27152.1"/>
    </source>
</evidence>
<reference evidence="2 3" key="1">
    <citation type="journal article" date="2020" name="Biotechnol. Biofuels">
        <title>New insights from the biogas microbiome by comprehensive genome-resolved metagenomics of nearly 1600 species originating from multiple anaerobic digesters.</title>
        <authorList>
            <person name="Campanaro S."/>
            <person name="Treu L."/>
            <person name="Rodriguez-R L.M."/>
            <person name="Kovalovszki A."/>
            <person name="Ziels R.M."/>
            <person name="Maus I."/>
            <person name="Zhu X."/>
            <person name="Kougias P.G."/>
            <person name="Basile A."/>
            <person name="Luo G."/>
            <person name="Schluter A."/>
            <person name="Konstantinidis K.T."/>
            <person name="Angelidaki I."/>
        </authorList>
    </citation>
    <scope>NUCLEOTIDE SEQUENCE [LARGE SCALE GENOMIC DNA]</scope>
    <source>
        <strain evidence="2">AS05jafATM_4</strain>
    </source>
</reference>
<comment type="caution">
    <text evidence="2">The sequence shown here is derived from an EMBL/GenBank/DDBJ whole genome shotgun (WGS) entry which is preliminary data.</text>
</comment>
<dbReference type="AlphaFoldDB" id="A0A7C7D625"/>
<feature type="non-terminal residue" evidence="2">
    <location>
        <position position="48"/>
    </location>
</feature>
<dbReference type="Proteomes" id="UP000553059">
    <property type="component" value="Unassembled WGS sequence"/>
</dbReference>
<feature type="region of interest" description="Disordered" evidence="1">
    <location>
        <begin position="1"/>
        <end position="25"/>
    </location>
</feature>
<protein>
    <submittedName>
        <fullName evidence="2">Uncharacterized protein</fullName>
    </submittedName>
</protein>
<evidence type="ECO:0000313" key="3">
    <source>
        <dbReference type="Proteomes" id="UP000553059"/>
    </source>
</evidence>
<accession>A0A7C7D625</accession>
<organism evidence="2 3">
    <name type="scientific">Desulfitobacterium dehalogenans</name>
    <dbReference type="NCBI Taxonomy" id="36854"/>
    <lineage>
        <taxon>Bacteria</taxon>
        <taxon>Bacillati</taxon>
        <taxon>Bacillota</taxon>
        <taxon>Clostridia</taxon>
        <taxon>Eubacteriales</taxon>
        <taxon>Desulfitobacteriaceae</taxon>
        <taxon>Desulfitobacterium</taxon>
    </lineage>
</organism>
<dbReference type="SUPFAM" id="SSF46548">
    <property type="entry name" value="alpha-helical ferredoxin"/>
    <property type="match status" value="1"/>
</dbReference>
<dbReference type="EMBL" id="DUTF01000239">
    <property type="protein sequence ID" value="HHY27152.1"/>
    <property type="molecule type" value="Genomic_DNA"/>
</dbReference>
<sequence length="48" mass="5763">MGKATGFLEYKRMEPKKRTPEERIQDWREIKLPRDPEVIKTQGARCMN</sequence>